<evidence type="ECO:0000313" key="1">
    <source>
        <dbReference type="EMBL" id="KZX19648.1"/>
    </source>
</evidence>
<dbReference type="Proteomes" id="UP000076717">
    <property type="component" value="Unassembled WGS sequence"/>
</dbReference>
<accession>A0A166GZD0</accession>
<organism evidence="1 2">
    <name type="scientific">Rathayibacter tanaceti</name>
    <dbReference type="NCBI Taxonomy" id="1671680"/>
    <lineage>
        <taxon>Bacteria</taxon>
        <taxon>Bacillati</taxon>
        <taxon>Actinomycetota</taxon>
        <taxon>Actinomycetes</taxon>
        <taxon>Micrococcales</taxon>
        <taxon>Microbacteriaceae</taxon>
        <taxon>Rathayibacter</taxon>
    </lineage>
</organism>
<reference evidence="1 2" key="1">
    <citation type="submission" date="2015-08" db="EMBL/GenBank/DDBJ databases">
        <title>Draft Genome Sequence of Rathayibacter sp. Strain VKM Ac-2596 Isolated from Leaf Gall Induced by Plant-Parasitic Nematodes.</title>
        <authorList>
            <person name="Vasilenko O.V."/>
            <person name="Starodumova I.P."/>
            <person name="Tarlachkov S.V."/>
            <person name="Dorofeeva L.V."/>
            <person name="Evtushenko L.I."/>
        </authorList>
    </citation>
    <scope>NUCLEOTIDE SEQUENCE [LARGE SCALE GENOMIC DNA]</scope>
    <source>
        <strain evidence="1 2">VKM Ac-2596</strain>
    </source>
</reference>
<proteinExistence type="predicted"/>
<sequence>MSAVRAADLRLLPLAVASWAAAWSAGLLPVTAVLDRGTAACAVAWSLVGAAAGCSC</sequence>
<dbReference type="EMBL" id="LIIN01000303">
    <property type="protein sequence ID" value="KZX19648.1"/>
    <property type="molecule type" value="Genomic_DNA"/>
</dbReference>
<comment type="caution">
    <text evidence="1">The sequence shown here is derived from an EMBL/GenBank/DDBJ whole genome shotgun (WGS) entry which is preliminary data.</text>
</comment>
<protein>
    <submittedName>
        <fullName evidence="1">Uncharacterized protein</fullName>
    </submittedName>
</protein>
<name>A0A166GZD0_9MICO</name>
<evidence type="ECO:0000313" key="2">
    <source>
        <dbReference type="Proteomes" id="UP000076717"/>
    </source>
</evidence>
<gene>
    <name evidence="1" type="ORF">ACH61_03258</name>
</gene>
<dbReference type="RefSeq" id="WP_161489697.1">
    <property type="nucleotide sequence ID" value="NZ_LIIN01000303.1"/>
</dbReference>
<keyword evidence="2" id="KW-1185">Reference proteome</keyword>
<dbReference type="AlphaFoldDB" id="A0A166GZD0"/>